<proteinExistence type="predicted"/>
<name>A0AAE0K9K1_9PEZI</name>
<evidence type="ECO:0000313" key="2">
    <source>
        <dbReference type="EMBL" id="KAK3371960.1"/>
    </source>
</evidence>
<feature type="compositionally biased region" description="Basic and acidic residues" evidence="1">
    <location>
        <begin position="187"/>
        <end position="218"/>
    </location>
</feature>
<feature type="region of interest" description="Disordered" evidence="1">
    <location>
        <begin position="176"/>
        <end position="239"/>
    </location>
</feature>
<dbReference type="AlphaFoldDB" id="A0AAE0K9K1"/>
<reference evidence="2" key="2">
    <citation type="submission" date="2023-06" db="EMBL/GenBank/DDBJ databases">
        <authorList>
            <consortium name="Lawrence Berkeley National Laboratory"/>
            <person name="Haridas S."/>
            <person name="Hensen N."/>
            <person name="Bonometti L."/>
            <person name="Westerberg I."/>
            <person name="Brannstrom I.O."/>
            <person name="Guillou S."/>
            <person name="Cros-Aarteil S."/>
            <person name="Calhoun S."/>
            <person name="Kuo A."/>
            <person name="Mondo S."/>
            <person name="Pangilinan J."/>
            <person name="Riley R."/>
            <person name="LaButti K."/>
            <person name="Andreopoulos B."/>
            <person name="Lipzen A."/>
            <person name="Chen C."/>
            <person name="Yanf M."/>
            <person name="Daum C."/>
            <person name="Ng V."/>
            <person name="Clum A."/>
            <person name="Steindorff A."/>
            <person name="Ohm R."/>
            <person name="Martin F."/>
            <person name="Silar P."/>
            <person name="Natvig D."/>
            <person name="Lalanne C."/>
            <person name="Gautier V."/>
            <person name="Ament-velasquez S.L."/>
            <person name="Kruys A."/>
            <person name="Hutchinson M.I."/>
            <person name="Powell A.J."/>
            <person name="Barry K."/>
            <person name="Miller A.N."/>
            <person name="Grigoriev I.V."/>
            <person name="Debuchy R."/>
            <person name="Gladieux P."/>
            <person name="Thoren M.H."/>
            <person name="Johannesson H."/>
        </authorList>
    </citation>
    <scope>NUCLEOTIDE SEQUENCE</scope>
    <source>
        <strain evidence="2">CBS 232.78</strain>
    </source>
</reference>
<feature type="region of interest" description="Disordered" evidence="1">
    <location>
        <begin position="64"/>
        <end position="87"/>
    </location>
</feature>
<keyword evidence="3" id="KW-1185">Reference proteome</keyword>
<gene>
    <name evidence="2" type="ORF">B0H63DRAFT_284015</name>
</gene>
<feature type="region of interest" description="Disordered" evidence="1">
    <location>
        <begin position="302"/>
        <end position="321"/>
    </location>
</feature>
<reference evidence="2" key="1">
    <citation type="journal article" date="2023" name="Mol. Phylogenet. Evol.">
        <title>Genome-scale phylogeny and comparative genomics of the fungal order Sordariales.</title>
        <authorList>
            <person name="Hensen N."/>
            <person name="Bonometti L."/>
            <person name="Westerberg I."/>
            <person name="Brannstrom I.O."/>
            <person name="Guillou S."/>
            <person name="Cros-Aarteil S."/>
            <person name="Calhoun S."/>
            <person name="Haridas S."/>
            <person name="Kuo A."/>
            <person name="Mondo S."/>
            <person name="Pangilinan J."/>
            <person name="Riley R."/>
            <person name="LaButti K."/>
            <person name="Andreopoulos B."/>
            <person name="Lipzen A."/>
            <person name="Chen C."/>
            <person name="Yan M."/>
            <person name="Daum C."/>
            <person name="Ng V."/>
            <person name="Clum A."/>
            <person name="Steindorff A."/>
            <person name="Ohm R.A."/>
            <person name="Martin F."/>
            <person name="Silar P."/>
            <person name="Natvig D.O."/>
            <person name="Lalanne C."/>
            <person name="Gautier V."/>
            <person name="Ament-Velasquez S.L."/>
            <person name="Kruys A."/>
            <person name="Hutchinson M.I."/>
            <person name="Powell A.J."/>
            <person name="Barry K."/>
            <person name="Miller A.N."/>
            <person name="Grigoriev I.V."/>
            <person name="Debuchy R."/>
            <person name="Gladieux P."/>
            <person name="Hiltunen Thoren M."/>
            <person name="Johannesson H."/>
        </authorList>
    </citation>
    <scope>NUCLEOTIDE SEQUENCE</scope>
    <source>
        <strain evidence="2">CBS 232.78</strain>
    </source>
</reference>
<sequence length="471" mass="51968">MGVFGSVRSVAANGWGFVSFPSPFQPATAFLGFSPCPQITSPYILSLEKHPSILLEMTNRKLSNGSRCSRRHRDASNGSSQDGFPAQFDNLSLGSEAPCIDQALAVYRGSSAAKHDPRSRRSYAHEPSAPSPGEAMQLCQVGMIGGHPLSTDESATFEAGESMNAAVDLSASMEVCAPESVPSRNPAKRDDRRPDNKEDMPRQDKKEKGCREVAENRGKAGASQRNDTKKGAYKATHEQIDHPAVFKEYPYPTALREDDLYDDEYLTQRLSGNRILRRGNIARANQHLSDSNLYQAHHFSEDYRTSPNDNQPLSEDCRSCLDGSHPLSEGYRSTADHAPSVEYRPSEDISYQYFEGSDAPVDAYLSPVKAYHGTMLDYHVPVLSLGHHPSSDSTYTQIGAYSIPEGHYAIEVSGMSEQKHLPLGYGTVEHANRDNRFDENQGATSYLEDNGASDEQRVVETGQEDWDMCDI</sequence>
<evidence type="ECO:0000256" key="1">
    <source>
        <dbReference type="SAM" id="MobiDB-lite"/>
    </source>
</evidence>
<dbReference type="EMBL" id="JAULSW010000008">
    <property type="protein sequence ID" value="KAK3371960.1"/>
    <property type="molecule type" value="Genomic_DNA"/>
</dbReference>
<feature type="compositionally biased region" description="Basic and acidic residues" evidence="1">
    <location>
        <begin position="226"/>
        <end position="239"/>
    </location>
</feature>
<accession>A0AAE0K9K1</accession>
<comment type="caution">
    <text evidence="2">The sequence shown here is derived from an EMBL/GenBank/DDBJ whole genome shotgun (WGS) entry which is preliminary data.</text>
</comment>
<dbReference type="Proteomes" id="UP001285441">
    <property type="component" value="Unassembled WGS sequence"/>
</dbReference>
<evidence type="ECO:0000313" key="3">
    <source>
        <dbReference type="Proteomes" id="UP001285441"/>
    </source>
</evidence>
<feature type="region of interest" description="Disordered" evidence="1">
    <location>
        <begin position="111"/>
        <end position="134"/>
    </location>
</feature>
<organism evidence="2 3">
    <name type="scientific">Podospora didyma</name>
    <dbReference type="NCBI Taxonomy" id="330526"/>
    <lineage>
        <taxon>Eukaryota</taxon>
        <taxon>Fungi</taxon>
        <taxon>Dikarya</taxon>
        <taxon>Ascomycota</taxon>
        <taxon>Pezizomycotina</taxon>
        <taxon>Sordariomycetes</taxon>
        <taxon>Sordariomycetidae</taxon>
        <taxon>Sordariales</taxon>
        <taxon>Podosporaceae</taxon>
        <taxon>Podospora</taxon>
    </lineage>
</organism>
<protein>
    <submittedName>
        <fullName evidence="2">Uncharacterized protein</fullName>
    </submittedName>
</protein>